<dbReference type="AlphaFoldDB" id="J9FEY4"/>
<reference evidence="1" key="1">
    <citation type="journal article" date="2012" name="PLoS ONE">
        <title>Gene sets for utilization of primary and secondary nutrition supplies in the distal gut of endangered iberian lynx.</title>
        <authorList>
            <person name="Alcaide M."/>
            <person name="Messina E."/>
            <person name="Richter M."/>
            <person name="Bargiela R."/>
            <person name="Peplies J."/>
            <person name="Huws S.A."/>
            <person name="Newbold C.J."/>
            <person name="Golyshin P.N."/>
            <person name="Simon M.A."/>
            <person name="Lopez G."/>
            <person name="Yakimov M.M."/>
            <person name="Ferrer M."/>
        </authorList>
    </citation>
    <scope>NUCLEOTIDE SEQUENCE</scope>
</reference>
<comment type="caution">
    <text evidence="1">The sequence shown here is derived from an EMBL/GenBank/DDBJ whole genome shotgun (WGS) entry which is preliminary data.</text>
</comment>
<name>J9FEY4_9ZZZZ</name>
<protein>
    <submittedName>
        <fullName evidence="1">Uncharacterized protein</fullName>
    </submittedName>
</protein>
<gene>
    <name evidence="1" type="ORF">EVA_18421</name>
</gene>
<accession>J9FEY4</accession>
<proteinExistence type="predicted"/>
<sequence>MSPDPAMQNRMSLVRWSTRLAASTKYSGPFCMVMRPRNVTTFSFPRWSGLGRAAASGLSG</sequence>
<dbReference type="EMBL" id="AMCI01006955">
    <property type="protein sequence ID" value="EJW93471.1"/>
    <property type="molecule type" value="Genomic_DNA"/>
</dbReference>
<organism evidence="1">
    <name type="scientific">gut metagenome</name>
    <dbReference type="NCBI Taxonomy" id="749906"/>
    <lineage>
        <taxon>unclassified sequences</taxon>
        <taxon>metagenomes</taxon>
        <taxon>organismal metagenomes</taxon>
    </lineage>
</organism>
<evidence type="ECO:0000313" key="1">
    <source>
        <dbReference type="EMBL" id="EJW93471.1"/>
    </source>
</evidence>